<dbReference type="InterPro" id="IPR001034">
    <property type="entry name" value="DeoR_HTH"/>
</dbReference>
<evidence type="ECO:0000313" key="6">
    <source>
        <dbReference type="Proteomes" id="UP000000607"/>
    </source>
</evidence>
<keyword evidence="3" id="KW-0804">Transcription</keyword>
<dbReference type="PRINTS" id="PR00037">
    <property type="entry name" value="HTHLACR"/>
</dbReference>
<feature type="domain" description="HTH deoR-type" evidence="4">
    <location>
        <begin position="9"/>
        <end position="64"/>
    </location>
</feature>
<evidence type="ECO:0000256" key="1">
    <source>
        <dbReference type="ARBA" id="ARBA00023015"/>
    </source>
</evidence>
<dbReference type="Proteomes" id="UP000000607">
    <property type="component" value="Chromosome"/>
</dbReference>
<dbReference type="EMBL" id="AE016827">
    <property type="protein sequence ID" value="AAU36631.1"/>
    <property type="molecule type" value="Genomic_DNA"/>
</dbReference>
<dbReference type="Gene3D" id="1.10.10.10">
    <property type="entry name" value="Winged helix-like DNA-binding domain superfamily/Winged helix DNA-binding domain"/>
    <property type="match status" value="1"/>
</dbReference>
<evidence type="ECO:0000313" key="5">
    <source>
        <dbReference type="EMBL" id="AAU36631.1"/>
    </source>
</evidence>
<dbReference type="InterPro" id="IPR050313">
    <property type="entry name" value="Carb_Metab_HTH_regulators"/>
</dbReference>
<dbReference type="NCBIfam" id="NF010034">
    <property type="entry name" value="PRK13509.1"/>
    <property type="match status" value="1"/>
</dbReference>
<dbReference type="InterPro" id="IPR037171">
    <property type="entry name" value="NagB/RpiA_transferase-like"/>
</dbReference>
<dbReference type="Pfam" id="PF08220">
    <property type="entry name" value="HTH_DeoR"/>
    <property type="match status" value="1"/>
</dbReference>
<dbReference type="HOGENOM" id="CLU_060699_3_2_6"/>
<evidence type="ECO:0000259" key="4">
    <source>
        <dbReference type="PROSITE" id="PS51000"/>
    </source>
</evidence>
<proteinExistence type="predicted"/>
<dbReference type="Pfam" id="PF00455">
    <property type="entry name" value="DeoRC"/>
    <property type="match status" value="1"/>
</dbReference>
<dbReference type="PROSITE" id="PS51000">
    <property type="entry name" value="HTH_DEOR_2"/>
    <property type="match status" value="1"/>
</dbReference>
<name>Q65WM9_MANSM</name>
<protein>
    <submittedName>
        <fullName evidence="5">GlpR protein</fullName>
    </submittedName>
</protein>
<gene>
    <name evidence="5" type="primary">glpR</name>
    <name evidence="5" type="ordered locus">MS0024</name>
</gene>
<dbReference type="GO" id="GO:0003677">
    <property type="term" value="F:DNA binding"/>
    <property type="evidence" value="ECO:0007669"/>
    <property type="project" value="UniProtKB-KW"/>
</dbReference>
<dbReference type="InterPro" id="IPR018356">
    <property type="entry name" value="Tscrpt_reg_HTH_DeoR_CS"/>
</dbReference>
<dbReference type="SUPFAM" id="SSF46785">
    <property type="entry name" value="Winged helix' DNA-binding domain"/>
    <property type="match status" value="1"/>
</dbReference>
<dbReference type="InterPro" id="IPR036390">
    <property type="entry name" value="WH_DNA-bd_sf"/>
</dbReference>
<dbReference type="InterPro" id="IPR014036">
    <property type="entry name" value="DeoR-like_C"/>
</dbReference>
<dbReference type="PANTHER" id="PTHR30363:SF55">
    <property type="entry name" value="HTH-TYPE TRANSCRIPTIONAL REGULATOR ULAR"/>
    <property type="match status" value="1"/>
</dbReference>
<dbReference type="GO" id="GO:0003700">
    <property type="term" value="F:DNA-binding transcription factor activity"/>
    <property type="evidence" value="ECO:0007669"/>
    <property type="project" value="InterPro"/>
</dbReference>
<reference evidence="5 6" key="1">
    <citation type="journal article" date="2004" name="Nat. Biotechnol.">
        <title>The genome sequence of the capnophilic rumen bacterium Mannheimia succiniciproducens.</title>
        <authorList>
            <person name="Hong S.H."/>
            <person name="Kim J.S."/>
            <person name="Lee S.Y."/>
            <person name="In Y.H."/>
            <person name="Choi S.S."/>
            <person name="Rih J.-K."/>
            <person name="Kim C.H."/>
            <person name="Jeong H."/>
            <person name="Hur C.G."/>
            <person name="Kim J.J."/>
        </authorList>
    </citation>
    <scope>NUCLEOTIDE SEQUENCE [LARGE SCALE GENOMIC DNA]</scope>
    <source>
        <strain evidence="6">KCTC 0769BP / MBEL55E</strain>
    </source>
</reference>
<dbReference type="STRING" id="221988.MS0024"/>
<dbReference type="PANTHER" id="PTHR30363">
    <property type="entry name" value="HTH-TYPE TRANSCRIPTIONAL REGULATOR SRLR-RELATED"/>
    <property type="match status" value="1"/>
</dbReference>
<accession>Q65WM9</accession>
<dbReference type="AlphaFoldDB" id="Q65WM9"/>
<dbReference type="KEGG" id="msu:MS0024"/>
<evidence type="ECO:0000256" key="3">
    <source>
        <dbReference type="ARBA" id="ARBA00023163"/>
    </source>
</evidence>
<keyword evidence="1" id="KW-0805">Transcription regulation</keyword>
<evidence type="ECO:0000256" key="2">
    <source>
        <dbReference type="ARBA" id="ARBA00023125"/>
    </source>
</evidence>
<keyword evidence="6" id="KW-1185">Reference proteome</keyword>
<organism evidence="5 6">
    <name type="scientific">Mannheimia succiniciproducens (strain KCTC 0769BP / MBEL55E)</name>
    <dbReference type="NCBI Taxonomy" id="221988"/>
    <lineage>
        <taxon>Bacteria</taxon>
        <taxon>Pseudomonadati</taxon>
        <taxon>Pseudomonadota</taxon>
        <taxon>Gammaproteobacteria</taxon>
        <taxon>Pasteurellales</taxon>
        <taxon>Pasteurellaceae</taxon>
        <taxon>Basfia</taxon>
    </lineage>
</organism>
<dbReference type="SUPFAM" id="SSF100950">
    <property type="entry name" value="NagB/RpiA/CoA transferase-like"/>
    <property type="match status" value="1"/>
</dbReference>
<dbReference type="SMART" id="SM01134">
    <property type="entry name" value="DeoRC"/>
    <property type="match status" value="1"/>
</dbReference>
<dbReference type="eggNOG" id="COG1349">
    <property type="taxonomic scope" value="Bacteria"/>
</dbReference>
<dbReference type="InterPro" id="IPR036388">
    <property type="entry name" value="WH-like_DNA-bd_sf"/>
</dbReference>
<dbReference type="SMART" id="SM00420">
    <property type="entry name" value="HTH_DEOR"/>
    <property type="match status" value="1"/>
</dbReference>
<keyword evidence="2" id="KW-0238">DNA-binding</keyword>
<dbReference type="PROSITE" id="PS00894">
    <property type="entry name" value="HTH_DEOR_1"/>
    <property type="match status" value="1"/>
</dbReference>
<sequence length="255" mass="28270">MVRSNIMNEQIRHNKLLTLLGENGFLSVQEIMTALNISPATARRDITKLNEQGRLKKLRNGAEAVIQSTFQPQKKQNEIKNLDEKQRIAALAASLCQNDSSAILTCGSTMLLLGNALCNRNVQIITNYLPLANQLIENDHERVVIMGGQYNKSQAITLSLSEHNEAFAADIMFTSGKGLTAQGLYKTDMVIASSEQRLLKRAQKLIVLVDSSKLDKTVGMLFTELKNIDLIITGQEADPDFIRTLREKGVDVMLA</sequence>